<feature type="domain" description="Inosine/uridine-preferring nucleoside hydrolase" evidence="2">
    <location>
        <begin position="5"/>
        <end position="272"/>
    </location>
</feature>
<evidence type="ECO:0000313" key="3">
    <source>
        <dbReference type="EMBL" id="KAL0491409.1"/>
    </source>
</evidence>
<comment type="similarity">
    <text evidence="1">Belongs to the IUNH family.</text>
</comment>
<dbReference type="InterPro" id="IPR052775">
    <property type="entry name" value="IUN_hydrolase"/>
</dbReference>
<organism evidence="3 4">
    <name type="scientific">Acrasis kona</name>
    <dbReference type="NCBI Taxonomy" id="1008807"/>
    <lineage>
        <taxon>Eukaryota</taxon>
        <taxon>Discoba</taxon>
        <taxon>Heterolobosea</taxon>
        <taxon>Tetramitia</taxon>
        <taxon>Eutetramitia</taxon>
        <taxon>Acrasidae</taxon>
        <taxon>Acrasis</taxon>
    </lineage>
</organism>
<dbReference type="InterPro" id="IPR001910">
    <property type="entry name" value="Inosine/uridine_hydrolase_dom"/>
</dbReference>
<keyword evidence="4" id="KW-1185">Reference proteome</keyword>
<gene>
    <name evidence="3" type="ORF">AKO1_002425</name>
</gene>
<evidence type="ECO:0000313" key="4">
    <source>
        <dbReference type="Proteomes" id="UP001431209"/>
    </source>
</evidence>
<evidence type="ECO:0000256" key="1">
    <source>
        <dbReference type="ARBA" id="ARBA00009176"/>
    </source>
</evidence>
<dbReference type="InterPro" id="IPR036452">
    <property type="entry name" value="Ribo_hydro-like"/>
</dbReference>
<dbReference type="PANTHER" id="PTHR46190:SF1">
    <property type="entry name" value="SI:CH211-201H21.5"/>
    <property type="match status" value="1"/>
</dbReference>
<comment type="caution">
    <text evidence="3">The sequence shown here is derived from an EMBL/GenBank/DDBJ whole genome shotgun (WGS) entry which is preliminary data.</text>
</comment>
<accession>A0AAW2ZPQ9</accession>
<dbReference type="PANTHER" id="PTHR46190">
    <property type="entry name" value="SI:CH211-201H21.5-RELATED"/>
    <property type="match status" value="1"/>
</dbReference>
<proteinExistence type="inferred from homology"/>
<evidence type="ECO:0000259" key="2">
    <source>
        <dbReference type="Pfam" id="PF01156"/>
    </source>
</evidence>
<dbReference type="EMBL" id="JAOPGA020001797">
    <property type="protein sequence ID" value="KAL0491409.1"/>
    <property type="molecule type" value="Genomic_DNA"/>
</dbReference>
<protein>
    <recommendedName>
        <fullName evidence="2">Inosine/uridine-preferring nucleoside hydrolase domain-containing protein</fullName>
    </recommendedName>
</protein>
<dbReference type="AlphaFoldDB" id="A0AAW2ZPQ9"/>
<dbReference type="Gene3D" id="3.90.245.10">
    <property type="entry name" value="Ribonucleoside hydrolase-like"/>
    <property type="match status" value="1"/>
</dbReference>
<reference evidence="3 4" key="1">
    <citation type="submission" date="2024-03" db="EMBL/GenBank/DDBJ databases">
        <title>The Acrasis kona genome and developmental transcriptomes reveal deep origins of eukaryotic multicellular pathways.</title>
        <authorList>
            <person name="Sheikh S."/>
            <person name="Fu C.-J."/>
            <person name="Brown M.W."/>
            <person name="Baldauf S.L."/>
        </authorList>
    </citation>
    <scope>NUCLEOTIDE SEQUENCE [LARGE SCALE GENOMIC DNA]</scope>
    <source>
        <strain evidence="3 4">ATCC MYA-3509</strain>
    </source>
</reference>
<dbReference type="SUPFAM" id="SSF53590">
    <property type="entry name" value="Nucleoside hydrolase"/>
    <property type="match status" value="1"/>
</dbReference>
<dbReference type="GO" id="GO:0016799">
    <property type="term" value="F:hydrolase activity, hydrolyzing N-glycosyl compounds"/>
    <property type="evidence" value="ECO:0007669"/>
    <property type="project" value="InterPro"/>
</dbReference>
<name>A0AAW2ZPQ9_9EUKA</name>
<dbReference type="Proteomes" id="UP001431209">
    <property type="component" value="Unassembled WGS sequence"/>
</dbReference>
<sequence>MTNTILVTDIGGDIDDVLALYTAIGSSKINLIGILVTGNNNFRRAHLTKQLLAATSYRNISVISPPDKQNFTSSHKFSMPVEFESGDIQEESDDAVKYLNEMINKHHKDIVIACIGPLTTVAEAVMSNSKLLSGLTRFYIQGQSIVRDNKHLDPDVVSSYNLREDEEAATIVFQNLQENNINITCLGKFAAYRVLLEKKYFANWSHHFDLVNYATQSIKTFWEGNPEKVYEIYQVPKEFRSKEKYLEYLKFLSSPYDPLLILCITDPYLFESISVGGHQIIGSDVTNHGVPNPEVVKQKIDNYIANALMQTIK</sequence>
<dbReference type="Pfam" id="PF01156">
    <property type="entry name" value="IU_nuc_hydro"/>
    <property type="match status" value="1"/>
</dbReference>